<evidence type="ECO:0000256" key="5">
    <source>
        <dbReference type="ARBA" id="ARBA00023136"/>
    </source>
</evidence>
<keyword evidence="6" id="KW-1003">Cell membrane</keyword>
<keyword evidence="3 6" id="KW-0812">Transmembrane</keyword>
<feature type="transmembrane region" description="Helical" evidence="6">
    <location>
        <begin position="26"/>
        <end position="45"/>
    </location>
</feature>
<evidence type="ECO:0000256" key="2">
    <source>
        <dbReference type="ARBA" id="ARBA00007165"/>
    </source>
</evidence>
<keyword evidence="4 6" id="KW-1133">Transmembrane helix</keyword>
<reference evidence="8 9" key="1">
    <citation type="submission" date="2016-10" db="EMBL/GenBank/DDBJ databases">
        <authorList>
            <person name="de Groot N.N."/>
        </authorList>
    </citation>
    <scope>NUCLEOTIDE SEQUENCE [LARGE SCALE GENOMIC DNA]</scope>
    <source>
        <strain evidence="8 9">CGMCC 1.7059</strain>
    </source>
</reference>
<keyword evidence="9" id="KW-1185">Reference proteome</keyword>
<evidence type="ECO:0000256" key="6">
    <source>
        <dbReference type="RuleBase" id="RU363076"/>
    </source>
</evidence>
<comment type="subcellular location">
    <subcellularLocation>
        <location evidence="6">Cell membrane</location>
        <topology evidence="6">Multi-pass membrane protein</topology>
    </subcellularLocation>
    <subcellularLocation>
        <location evidence="1">Membrane</location>
    </subcellularLocation>
</comment>
<dbReference type="EMBL" id="FNNE01000010">
    <property type="protein sequence ID" value="SDX54246.1"/>
    <property type="molecule type" value="Genomic_DNA"/>
</dbReference>
<evidence type="ECO:0000256" key="4">
    <source>
        <dbReference type="ARBA" id="ARBA00022989"/>
    </source>
</evidence>
<dbReference type="InterPro" id="IPR002994">
    <property type="entry name" value="Surf1/Shy1"/>
</dbReference>
<sequence>MGFAKECDKAGGKDPGHRRWRFNPRLMMFSGCLLPLLLALGLWQLQRAGEKEVLLQQWQLQATELTWPELVSLGLTSGQPVALSGHYGERSWLLDNRTRDGVAGYEILTLFEPAEGPSVVVNRGWLRAPASRERLPVFPTPASEVIVQGRLADYPVPPVLADAGPTPGWPRRVQALHQSAVAAEADTVASKVIRLAGGDQPGAFRADWQPDRMGPQTHYGYAVQWFSLALALLVLTIIASYRKTGADNDNDNG</sequence>
<dbReference type="STRING" id="488533.SAMN04487960_10496"/>
<evidence type="ECO:0000313" key="9">
    <source>
        <dbReference type="Proteomes" id="UP000199675"/>
    </source>
</evidence>
<dbReference type="Pfam" id="PF02104">
    <property type="entry name" value="SURF1"/>
    <property type="match status" value="1"/>
</dbReference>
<dbReference type="PROSITE" id="PS50895">
    <property type="entry name" value="SURF1"/>
    <property type="match status" value="1"/>
</dbReference>
<gene>
    <name evidence="7" type="ORF">SAMN04487960_10496</name>
    <name evidence="8" type="ORF">SAMN04487960_110195</name>
</gene>
<name>A0A1H3CJJ0_9GAMM</name>
<dbReference type="InterPro" id="IPR045214">
    <property type="entry name" value="Surf1/Surf4"/>
</dbReference>
<protein>
    <recommendedName>
        <fullName evidence="6">SURF1-like protein</fullName>
    </recommendedName>
</protein>
<dbReference type="GO" id="GO:0005886">
    <property type="term" value="C:plasma membrane"/>
    <property type="evidence" value="ECO:0007669"/>
    <property type="project" value="UniProtKB-SubCell"/>
</dbReference>
<evidence type="ECO:0000256" key="3">
    <source>
        <dbReference type="ARBA" id="ARBA00022692"/>
    </source>
</evidence>
<dbReference type="EMBL" id="FNNE01000004">
    <property type="protein sequence ID" value="SDW77356.1"/>
    <property type="molecule type" value="Genomic_DNA"/>
</dbReference>
<accession>A0A1H3CJJ0</accession>
<evidence type="ECO:0000313" key="8">
    <source>
        <dbReference type="EMBL" id="SDX54246.1"/>
    </source>
</evidence>
<keyword evidence="5 6" id="KW-0472">Membrane</keyword>
<dbReference type="CDD" id="cd06662">
    <property type="entry name" value="SURF1"/>
    <property type="match status" value="1"/>
</dbReference>
<evidence type="ECO:0000256" key="1">
    <source>
        <dbReference type="ARBA" id="ARBA00004370"/>
    </source>
</evidence>
<dbReference type="Proteomes" id="UP000199675">
    <property type="component" value="Unassembled WGS sequence"/>
</dbReference>
<organism evidence="8 9">
    <name type="scientific">Marinobacter mobilis</name>
    <dbReference type="NCBI Taxonomy" id="488533"/>
    <lineage>
        <taxon>Bacteria</taxon>
        <taxon>Pseudomonadati</taxon>
        <taxon>Pseudomonadota</taxon>
        <taxon>Gammaproteobacteria</taxon>
        <taxon>Pseudomonadales</taxon>
        <taxon>Marinobacteraceae</taxon>
        <taxon>Marinobacter</taxon>
    </lineage>
</organism>
<proteinExistence type="inferred from homology"/>
<dbReference type="PANTHER" id="PTHR23427:SF2">
    <property type="entry name" value="SURFEIT LOCUS PROTEIN 1"/>
    <property type="match status" value="1"/>
</dbReference>
<dbReference type="RefSeq" id="WP_281242755.1">
    <property type="nucleotide sequence ID" value="NZ_FNNE01000004.1"/>
</dbReference>
<feature type="transmembrane region" description="Helical" evidence="6">
    <location>
        <begin position="219"/>
        <end position="241"/>
    </location>
</feature>
<dbReference type="PANTHER" id="PTHR23427">
    <property type="entry name" value="SURFEIT LOCUS PROTEIN"/>
    <property type="match status" value="1"/>
</dbReference>
<comment type="similarity">
    <text evidence="2 6">Belongs to the SURF1 family.</text>
</comment>
<dbReference type="AlphaFoldDB" id="A0A1H3CJJ0"/>
<evidence type="ECO:0000313" key="7">
    <source>
        <dbReference type="EMBL" id="SDW77356.1"/>
    </source>
</evidence>